<dbReference type="Proteomes" id="UP000487757">
    <property type="component" value="Unassembled WGS sequence"/>
</dbReference>
<gene>
    <name evidence="3" type="ORF">GJU39_09260</name>
</gene>
<feature type="compositionally biased region" description="Basic and acidic residues" evidence="1">
    <location>
        <begin position="38"/>
        <end position="48"/>
    </location>
</feature>
<evidence type="ECO:0000256" key="2">
    <source>
        <dbReference type="SAM" id="SignalP"/>
    </source>
</evidence>
<reference evidence="3 4" key="1">
    <citation type="submission" date="2019-11" db="EMBL/GenBank/DDBJ databases">
        <title>Pedobacter petrophilus genome.</title>
        <authorList>
            <person name="Feldbauer M.J."/>
            <person name="Newman J.D."/>
        </authorList>
    </citation>
    <scope>NUCLEOTIDE SEQUENCE [LARGE SCALE GENOMIC DNA]</scope>
    <source>
        <strain evidence="3 4">LMG 29686</strain>
    </source>
</reference>
<comment type="caution">
    <text evidence="3">The sequence shown here is derived from an EMBL/GenBank/DDBJ whole genome shotgun (WGS) entry which is preliminary data.</text>
</comment>
<proteinExistence type="predicted"/>
<dbReference type="OrthoDB" id="880749at2"/>
<dbReference type="AlphaFoldDB" id="A0A7K0FXD6"/>
<evidence type="ECO:0000256" key="1">
    <source>
        <dbReference type="SAM" id="MobiDB-lite"/>
    </source>
</evidence>
<evidence type="ECO:0000313" key="4">
    <source>
        <dbReference type="Proteomes" id="UP000487757"/>
    </source>
</evidence>
<keyword evidence="2" id="KW-0732">Signal</keyword>
<evidence type="ECO:0000313" key="3">
    <source>
        <dbReference type="EMBL" id="MRX76277.1"/>
    </source>
</evidence>
<protein>
    <recommendedName>
        <fullName evidence="5">DUF5666 domain-containing protein</fullName>
    </recommendedName>
</protein>
<accession>A0A7K0FXD6</accession>
<dbReference type="RefSeq" id="WP_154280509.1">
    <property type="nucleotide sequence ID" value="NZ_JBHUJQ010000001.1"/>
</dbReference>
<evidence type="ECO:0008006" key="5">
    <source>
        <dbReference type="Google" id="ProtNLM"/>
    </source>
</evidence>
<feature type="region of interest" description="Disordered" evidence="1">
    <location>
        <begin position="25"/>
        <end position="58"/>
    </location>
</feature>
<dbReference type="EMBL" id="WKKH01000011">
    <property type="protein sequence ID" value="MRX76277.1"/>
    <property type="molecule type" value="Genomic_DNA"/>
</dbReference>
<name>A0A7K0FXD6_9SPHI</name>
<organism evidence="3 4">
    <name type="scientific">Pedobacter petrophilus</name>
    <dbReference type="NCBI Taxonomy" id="1908241"/>
    <lineage>
        <taxon>Bacteria</taxon>
        <taxon>Pseudomonadati</taxon>
        <taxon>Bacteroidota</taxon>
        <taxon>Sphingobacteriia</taxon>
        <taxon>Sphingobacteriales</taxon>
        <taxon>Sphingobacteriaceae</taxon>
        <taxon>Pedobacter</taxon>
    </lineage>
</organism>
<sequence>MKKRNKKAWLTAILLTGAIVIQAQELPKPEPAIGGPEKQLKEEPRPPRGEAPGPDIGRPEEQQLIKLADINGTVIRPVANDRFEYNGLLIKTATGEVTVMFPPHSGEQILSIAKNGKMVSIRGEAFTDPKGMKAFRMASLSTSGKTTISDRPPLAPPLAENPLEKSFSAGIKALNYGPENNVIGFTLTSGERVSIAPHIAQQLSSQLKANEKVTVTGIEEPKRAGVVYSQNTTFIKARTLRLNGQTYLIR</sequence>
<feature type="signal peptide" evidence="2">
    <location>
        <begin position="1"/>
        <end position="23"/>
    </location>
</feature>
<feature type="chain" id="PRO_5029737905" description="DUF5666 domain-containing protein" evidence="2">
    <location>
        <begin position="24"/>
        <end position="250"/>
    </location>
</feature>
<keyword evidence="4" id="KW-1185">Reference proteome</keyword>